<evidence type="ECO:0000313" key="2">
    <source>
        <dbReference type="Proteomes" id="UP000229681"/>
    </source>
</evidence>
<accession>A0A2M8PEF4</accession>
<dbReference type="InterPro" id="IPR013785">
    <property type="entry name" value="Aldolase_TIM"/>
</dbReference>
<dbReference type="SUPFAM" id="SSF51366">
    <property type="entry name" value="Ribulose-phoshate binding barrel"/>
    <property type="match status" value="1"/>
</dbReference>
<dbReference type="Gene3D" id="3.20.20.70">
    <property type="entry name" value="Aldolase class I"/>
    <property type="match status" value="1"/>
</dbReference>
<comment type="caution">
    <text evidence="1">The sequence shown here is derived from an EMBL/GenBank/DDBJ whole genome shotgun (WGS) entry which is preliminary data.</text>
</comment>
<evidence type="ECO:0000313" key="1">
    <source>
        <dbReference type="EMBL" id="PJF35898.1"/>
    </source>
</evidence>
<name>A0A2M8PEF4_9CHLR</name>
<dbReference type="EMBL" id="PGTM01000099">
    <property type="protein sequence ID" value="PJF35898.1"/>
    <property type="molecule type" value="Genomic_DNA"/>
</dbReference>
<gene>
    <name evidence="1" type="ORF">CUN49_08235</name>
</gene>
<proteinExistence type="predicted"/>
<protein>
    <submittedName>
        <fullName evidence="1">Uncharacterized protein</fullName>
    </submittedName>
</protein>
<dbReference type="InterPro" id="IPR011060">
    <property type="entry name" value="RibuloseP-bd_barrel"/>
</dbReference>
<reference evidence="1 2" key="1">
    <citation type="submission" date="2017-11" db="EMBL/GenBank/DDBJ databases">
        <title>Evolution of Phototrophy in the Chloroflexi Phylum Driven by Horizontal Gene Transfer.</title>
        <authorList>
            <person name="Ward L.M."/>
            <person name="Hemp J."/>
            <person name="Shih P.M."/>
            <person name="Mcglynn S.E."/>
            <person name="Fischer W."/>
        </authorList>
    </citation>
    <scope>NUCLEOTIDE SEQUENCE [LARGE SCALE GENOMIC DNA]</scope>
    <source>
        <strain evidence="1">JP3_13</strain>
    </source>
</reference>
<organism evidence="1 2">
    <name type="scientific">Candidatus Thermofonsia Clade 1 bacterium</name>
    <dbReference type="NCBI Taxonomy" id="2364210"/>
    <lineage>
        <taxon>Bacteria</taxon>
        <taxon>Bacillati</taxon>
        <taxon>Chloroflexota</taxon>
        <taxon>Candidatus Thermofontia</taxon>
        <taxon>Candidatus Thermofonsia Clade 1</taxon>
    </lineage>
</organism>
<dbReference type="Proteomes" id="UP000229681">
    <property type="component" value="Unassembled WGS sequence"/>
</dbReference>
<dbReference type="AlphaFoldDB" id="A0A2M8PEF4"/>
<sequence>MVSTSRFQELWQAAQARSGSTLAIGLAPALDKLPAAVAKIDDPFLPLGKLIINTTADLTCAYVFHLSAYLAIGAAGIIALERTLAYVPSGILKVLHAPFASAEYVRAAFEEALGADAVTLSSPEFAAPYLAQAQHGAFVPHGAAIPPELAAQLGTYVQKPDGTGQLTLAALSLDWHFGATLYQTRTFAFEEKLRAAALALRAAQQKGG</sequence>